<accession>A0A0E9QMH0</accession>
<reference evidence="1" key="1">
    <citation type="submission" date="2014-11" db="EMBL/GenBank/DDBJ databases">
        <authorList>
            <person name="Amaro Gonzalez C."/>
        </authorList>
    </citation>
    <scope>NUCLEOTIDE SEQUENCE</scope>
</reference>
<reference evidence="1" key="2">
    <citation type="journal article" date="2015" name="Fish Shellfish Immunol.">
        <title>Early steps in the European eel (Anguilla anguilla)-Vibrio vulnificus interaction in the gills: Role of the RtxA13 toxin.</title>
        <authorList>
            <person name="Callol A."/>
            <person name="Pajuelo D."/>
            <person name="Ebbesson L."/>
            <person name="Teles M."/>
            <person name="MacKenzie S."/>
            <person name="Amaro C."/>
        </authorList>
    </citation>
    <scope>NUCLEOTIDE SEQUENCE</scope>
</reference>
<dbReference type="EMBL" id="GBXM01090533">
    <property type="protein sequence ID" value="JAH18044.1"/>
    <property type="molecule type" value="Transcribed_RNA"/>
</dbReference>
<evidence type="ECO:0000313" key="1">
    <source>
        <dbReference type="EMBL" id="JAH18044.1"/>
    </source>
</evidence>
<dbReference type="AlphaFoldDB" id="A0A0E9QMH0"/>
<protein>
    <submittedName>
        <fullName evidence="1">Uncharacterized protein</fullName>
    </submittedName>
</protein>
<organism evidence="1">
    <name type="scientific">Anguilla anguilla</name>
    <name type="common">European freshwater eel</name>
    <name type="synonym">Muraena anguilla</name>
    <dbReference type="NCBI Taxonomy" id="7936"/>
    <lineage>
        <taxon>Eukaryota</taxon>
        <taxon>Metazoa</taxon>
        <taxon>Chordata</taxon>
        <taxon>Craniata</taxon>
        <taxon>Vertebrata</taxon>
        <taxon>Euteleostomi</taxon>
        <taxon>Actinopterygii</taxon>
        <taxon>Neopterygii</taxon>
        <taxon>Teleostei</taxon>
        <taxon>Anguilliformes</taxon>
        <taxon>Anguillidae</taxon>
        <taxon>Anguilla</taxon>
    </lineage>
</organism>
<sequence>MYQTHAFSTNRFPQRYYASFMCSLCCLQSHLISRPCSPNTLHITTGTNGCNCIKTRT</sequence>
<proteinExistence type="predicted"/>
<name>A0A0E9QMH0_ANGAN</name>